<dbReference type="PANTHER" id="PTHR30126">
    <property type="entry name" value="HTH-TYPE TRANSCRIPTIONAL REGULATOR"/>
    <property type="match status" value="1"/>
</dbReference>
<feature type="domain" description="HTH lysR-type" evidence="5">
    <location>
        <begin position="1"/>
        <end position="58"/>
    </location>
</feature>
<evidence type="ECO:0000256" key="1">
    <source>
        <dbReference type="ARBA" id="ARBA00009437"/>
    </source>
</evidence>
<dbReference type="GO" id="GO:0003700">
    <property type="term" value="F:DNA-binding transcription factor activity"/>
    <property type="evidence" value="ECO:0007669"/>
    <property type="project" value="InterPro"/>
</dbReference>
<proteinExistence type="inferred from homology"/>
<dbReference type="CDD" id="cd05466">
    <property type="entry name" value="PBP2_LTTR_substrate"/>
    <property type="match status" value="1"/>
</dbReference>
<dbReference type="Gene3D" id="3.40.190.290">
    <property type="match status" value="1"/>
</dbReference>
<evidence type="ECO:0000256" key="4">
    <source>
        <dbReference type="ARBA" id="ARBA00023163"/>
    </source>
</evidence>
<dbReference type="InterPro" id="IPR036390">
    <property type="entry name" value="WH_DNA-bd_sf"/>
</dbReference>
<dbReference type="Gene3D" id="1.10.10.10">
    <property type="entry name" value="Winged helix-like DNA-binding domain superfamily/Winged helix DNA-binding domain"/>
    <property type="match status" value="1"/>
</dbReference>
<dbReference type="GO" id="GO:0000976">
    <property type="term" value="F:transcription cis-regulatory region binding"/>
    <property type="evidence" value="ECO:0007669"/>
    <property type="project" value="TreeGrafter"/>
</dbReference>
<dbReference type="InterPro" id="IPR005119">
    <property type="entry name" value="LysR_subst-bd"/>
</dbReference>
<dbReference type="Pfam" id="PF03466">
    <property type="entry name" value="LysR_substrate"/>
    <property type="match status" value="1"/>
</dbReference>
<organism evidence="6">
    <name type="scientific">bioreactor metagenome</name>
    <dbReference type="NCBI Taxonomy" id="1076179"/>
    <lineage>
        <taxon>unclassified sequences</taxon>
        <taxon>metagenomes</taxon>
        <taxon>ecological metagenomes</taxon>
    </lineage>
</organism>
<accession>A0A645C7Q7</accession>
<dbReference type="PROSITE" id="PS50931">
    <property type="entry name" value="HTH_LYSR"/>
    <property type="match status" value="1"/>
</dbReference>
<comment type="caution">
    <text evidence="6">The sequence shown here is derived from an EMBL/GenBank/DDBJ whole genome shotgun (WGS) entry which is preliminary data.</text>
</comment>
<dbReference type="AlphaFoldDB" id="A0A645C7Q7"/>
<evidence type="ECO:0000259" key="5">
    <source>
        <dbReference type="PROSITE" id="PS50931"/>
    </source>
</evidence>
<sequence length="293" mass="33072">MDIESLKFFIEVRNSGNITNTANAFYVTQSAVSKRLSMLEAELGVQLFQRGKGRSRAVITPAGESFAEIAERILLLHRQALSLKCGAERRTLTIACINSVQDYILPPFITEIQRKDRNLCVTIEDHHSVEIFPLLEKKMVDIGITQAPAPFPDLRSLLLFQEGYRVVMRPSGTGLHAGAVHPEQLPAEHEIFEAFDSEFQHWHDYWWRPSGAKIRVNTTPTAERYFSDPEDWIIVPDSVAVKMELDGFVSFALAVTPPVHRCYLVCGKDNGDASVEGFVEEALAYFKEKGRLY</sequence>
<keyword evidence="2" id="KW-0805">Transcription regulation</keyword>
<name>A0A645C7Q7_9ZZZZ</name>
<dbReference type="InterPro" id="IPR036388">
    <property type="entry name" value="WH-like_DNA-bd_sf"/>
</dbReference>
<protein>
    <submittedName>
        <fullName evidence="6">HTH-type transcriptional regulator HdfR</fullName>
    </submittedName>
</protein>
<gene>
    <name evidence="6" type="primary">hdfR_29</name>
    <name evidence="6" type="ORF">SDC9_120408</name>
</gene>
<dbReference type="PANTHER" id="PTHR30126:SF40">
    <property type="entry name" value="HTH-TYPE TRANSCRIPTIONAL REGULATOR GLTR"/>
    <property type="match status" value="1"/>
</dbReference>
<dbReference type="PRINTS" id="PR00039">
    <property type="entry name" value="HTHLYSR"/>
</dbReference>
<keyword evidence="4" id="KW-0804">Transcription</keyword>
<dbReference type="SUPFAM" id="SSF53850">
    <property type="entry name" value="Periplasmic binding protein-like II"/>
    <property type="match status" value="1"/>
</dbReference>
<evidence type="ECO:0000313" key="6">
    <source>
        <dbReference type="EMBL" id="MPM73428.1"/>
    </source>
</evidence>
<evidence type="ECO:0000256" key="3">
    <source>
        <dbReference type="ARBA" id="ARBA00023125"/>
    </source>
</evidence>
<reference evidence="6" key="1">
    <citation type="submission" date="2019-08" db="EMBL/GenBank/DDBJ databases">
        <authorList>
            <person name="Kucharzyk K."/>
            <person name="Murdoch R.W."/>
            <person name="Higgins S."/>
            <person name="Loffler F."/>
        </authorList>
    </citation>
    <scope>NUCLEOTIDE SEQUENCE</scope>
</reference>
<dbReference type="SUPFAM" id="SSF46785">
    <property type="entry name" value="Winged helix' DNA-binding domain"/>
    <property type="match status" value="1"/>
</dbReference>
<dbReference type="Pfam" id="PF00126">
    <property type="entry name" value="HTH_1"/>
    <property type="match status" value="1"/>
</dbReference>
<comment type="similarity">
    <text evidence="1">Belongs to the LysR transcriptional regulatory family.</text>
</comment>
<dbReference type="EMBL" id="VSSQ01025361">
    <property type="protein sequence ID" value="MPM73428.1"/>
    <property type="molecule type" value="Genomic_DNA"/>
</dbReference>
<evidence type="ECO:0000256" key="2">
    <source>
        <dbReference type="ARBA" id="ARBA00023015"/>
    </source>
</evidence>
<dbReference type="InterPro" id="IPR000847">
    <property type="entry name" value="LysR_HTH_N"/>
</dbReference>
<keyword evidence="3" id="KW-0238">DNA-binding</keyword>